<organism evidence="1 2">
    <name type="scientific">Meiothermus granaticius NBRC 107808</name>
    <dbReference type="NCBI Taxonomy" id="1227551"/>
    <lineage>
        <taxon>Bacteria</taxon>
        <taxon>Thermotogati</taxon>
        <taxon>Deinococcota</taxon>
        <taxon>Deinococci</taxon>
        <taxon>Thermales</taxon>
        <taxon>Thermaceae</taxon>
        <taxon>Meiothermus</taxon>
    </lineage>
</organism>
<dbReference type="EMBL" id="QWLB01000022">
    <property type="protein sequence ID" value="RIH92270.1"/>
    <property type="molecule type" value="Genomic_DNA"/>
</dbReference>
<evidence type="ECO:0000313" key="1">
    <source>
        <dbReference type="EMBL" id="RIH92270.1"/>
    </source>
</evidence>
<proteinExistence type="predicted"/>
<dbReference type="InterPro" id="IPR006901">
    <property type="entry name" value="TrmK"/>
</dbReference>
<gene>
    <name evidence="1" type="primary">trmK</name>
    <name evidence="1" type="ORF">Mgrana_01820</name>
</gene>
<dbReference type="SUPFAM" id="SSF53335">
    <property type="entry name" value="S-adenosyl-L-methionine-dependent methyltransferases"/>
    <property type="match status" value="1"/>
</dbReference>
<dbReference type="EC" id="2.1.1.217" evidence="1"/>
<evidence type="ECO:0000313" key="2">
    <source>
        <dbReference type="Proteomes" id="UP000266178"/>
    </source>
</evidence>
<protein>
    <submittedName>
        <fullName evidence="1">tRNA (Adenine(22)-N(1))-methyltransferase</fullName>
        <ecNumber evidence="1">2.1.1.217</ecNumber>
    </submittedName>
</protein>
<accession>A0A399F829</accession>
<reference evidence="1 2" key="1">
    <citation type="submission" date="2018-08" db="EMBL/GenBank/DDBJ databases">
        <title>Meiothermus granaticius genome AF-68 sequencing project.</title>
        <authorList>
            <person name="Da Costa M.S."/>
            <person name="Albuquerque L."/>
            <person name="Raposo P."/>
            <person name="Froufe H.J.C."/>
            <person name="Barroso C.S."/>
            <person name="Egas C."/>
        </authorList>
    </citation>
    <scope>NUCLEOTIDE SEQUENCE [LARGE SCALE GENOMIC DNA]</scope>
    <source>
        <strain evidence="1 2">AF-68</strain>
    </source>
</reference>
<dbReference type="GO" id="GO:0160105">
    <property type="term" value="F:tRNA (adenine(22)-N1)-methyltransferase activity"/>
    <property type="evidence" value="ECO:0007669"/>
    <property type="project" value="UniProtKB-EC"/>
</dbReference>
<dbReference type="AlphaFoldDB" id="A0A399F829"/>
<dbReference type="Proteomes" id="UP000266178">
    <property type="component" value="Unassembled WGS sequence"/>
</dbReference>
<dbReference type="Pfam" id="PF04816">
    <property type="entry name" value="TrmK"/>
    <property type="match status" value="1"/>
</dbReference>
<dbReference type="Gene3D" id="3.40.50.150">
    <property type="entry name" value="Vaccinia Virus protein VP39"/>
    <property type="match status" value="1"/>
</dbReference>
<dbReference type="RefSeq" id="WP_240631300.1">
    <property type="nucleotide sequence ID" value="NZ_BJXM01000005.1"/>
</dbReference>
<comment type="caution">
    <text evidence="1">The sequence shown here is derived from an EMBL/GenBank/DDBJ whole genome shotgun (WGS) entry which is preliminary data.</text>
</comment>
<keyword evidence="2" id="KW-1185">Reference proteome</keyword>
<name>A0A399F829_9DEIN</name>
<dbReference type="PANTHER" id="PTHR38451:SF1">
    <property type="entry name" value="TRNA (ADENINE(22)-N(1))-METHYLTRANSFERASE"/>
    <property type="match status" value="1"/>
</dbReference>
<keyword evidence="1" id="KW-0489">Methyltransferase</keyword>
<dbReference type="PIRSF" id="PIRSF018637">
    <property type="entry name" value="TrmK"/>
    <property type="match status" value="1"/>
</dbReference>
<dbReference type="GO" id="GO:0032259">
    <property type="term" value="P:methylation"/>
    <property type="evidence" value="ECO:0007669"/>
    <property type="project" value="UniProtKB-KW"/>
</dbReference>
<dbReference type="InterPro" id="IPR029063">
    <property type="entry name" value="SAM-dependent_MTases_sf"/>
</dbReference>
<dbReference type="PANTHER" id="PTHR38451">
    <property type="entry name" value="TRNA (ADENINE(22)-N(1))-METHYLTRANSFERASE"/>
    <property type="match status" value="1"/>
</dbReference>
<sequence>MKSPKPIALEPRLRAVAEQIQAEVHADIGSDHALLPQYLLQTGRVGRVVAVEKHRGPYERSRQALEGWPAEVRLGDGLEPVREGEVHSLSLSGLGARQMVKILTRYPQRVPVRVVLQPNNSPEELRGWAQAAGFHLIQEAMVEGFWPYTILGLERRVGPDPAYQGLPQAAALRYGPLLLRAAHPLLLQELRAQQGHLERLRGRGARLGERLETLRQALACL</sequence>
<keyword evidence="1" id="KW-0808">Transferase</keyword>